<dbReference type="AlphaFoldDB" id="A0A0R2L256"/>
<evidence type="ECO:0000313" key="4">
    <source>
        <dbReference type="Proteomes" id="UP000321429"/>
    </source>
</evidence>
<proteinExistence type="predicted"/>
<comment type="caution">
    <text evidence="2">The sequence shown here is derived from an EMBL/GenBank/DDBJ whole genome shotgun (WGS) entry which is preliminary data.</text>
</comment>
<name>A0A0R2L256_9LACO</name>
<evidence type="ECO:0000313" key="3">
    <source>
        <dbReference type="Proteomes" id="UP000051139"/>
    </source>
</evidence>
<protein>
    <submittedName>
        <fullName evidence="2">Uncharacterized protein</fullName>
    </submittedName>
</protein>
<dbReference type="PATRIC" id="fig|348151.3.peg.2054"/>
<sequence>MINELKDNSFEVVGALTDVHPTKNDVTKVTFEIPTDSLETKMMSLTKDYASTNRIKY</sequence>
<evidence type="ECO:0000313" key="1">
    <source>
        <dbReference type="EMBL" id="GEK28665.1"/>
    </source>
</evidence>
<accession>A0A0R2L256</accession>
<evidence type="ECO:0000313" key="2">
    <source>
        <dbReference type="EMBL" id="KRN95536.1"/>
    </source>
</evidence>
<dbReference type="EMBL" id="JQCB01000008">
    <property type="protein sequence ID" value="KRN95536.1"/>
    <property type="molecule type" value="Genomic_DNA"/>
</dbReference>
<dbReference type="EMBL" id="BJUD01000015">
    <property type="protein sequence ID" value="GEK28665.1"/>
    <property type="molecule type" value="Genomic_DNA"/>
</dbReference>
<gene>
    <name evidence="2" type="ORF">IV55_GL002000</name>
    <name evidence="1" type="ORF">LSI01_09760</name>
</gene>
<dbReference type="Proteomes" id="UP000321429">
    <property type="component" value="Unassembled WGS sequence"/>
</dbReference>
<reference evidence="1 4" key="2">
    <citation type="submission" date="2019-07" db="EMBL/GenBank/DDBJ databases">
        <title>Whole genome shotgun sequence of Lactobacillus siliginis NBRC 101315.</title>
        <authorList>
            <person name="Hosoyama A."/>
            <person name="Uohara A."/>
            <person name="Ohji S."/>
            <person name="Ichikawa N."/>
        </authorList>
    </citation>
    <scope>NUCLEOTIDE SEQUENCE [LARGE SCALE GENOMIC DNA]</scope>
    <source>
        <strain evidence="1 4">NBRC 101315</strain>
    </source>
</reference>
<reference evidence="2 3" key="1">
    <citation type="journal article" date="2015" name="Genome Announc.">
        <title>Expanding the biotechnology potential of lactobacilli through comparative genomics of 213 strains and associated genera.</title>
        <authorList>
            <person name="Sun Z."/>
            <person name="Harris H.M."/>
            <person name="McCann A."/>
            <person name="Guo C."/>
            <person name="Argimon S."/>
            <person name="Zhang W."/>
            <person name="Yang X."/>
            <person name="Jeffery I.B."/>
            <person name="Cooney J.C."/>
            <person name="Kagawa T.F."/>
            <person name="Liu W."/>
            <person name="Song Y."/>
            <person name="Salvetti E."/>
            <person name="Wrobel A."/>
            <person name="Rasinkangas P."/>
            <person name="Parkhill J."/>
            <person name="Rea M.C."/>
            <person name="O'Sullivan O."/>
            <person name="Ritari J."/>
            <person name="Douillard F.P."/>
            <person name="Paul Ross R."/>
            <person name="Yang R."/>
            <person name="Briner A.E."/>
            <person name="Felis G.E."/>
            <person name="de Vos W.M."/>
            <person name="Barrangou R."/>
            <person name="Klaenhammer T.R."/>
            <person name="Caufield P.W."/>
            <person name="Cui Y."/>
            <person name="Zhang H."/>
            <person name="O'Toole P.W."/>
        </authorList>
    </citation>
    <scope>NUCLEOTIDE SEQUENCE [LARGE SCALE GENOMIC DNA]</scope>
    <source>
        <strain evidence="2 3">DSM 22696</strain>
    </source>
</reference>
<dbReference type="Proteomes" id="UP000051139">
    <property type="component" value="Unassembled WGS sequence"/>
</dbReference>
<dbReference type="RefSeq" id="WP_157047466.1">
    <property type="nucleotide sequence ID" value="NZ_JQCB01000008.1"/>
</dbReference>
<keyword evidence="3" id="KW-1185">Reference proteome</keyword>
<organism evidence="2 3">
    <name type="scientific">Furfurilactobacillus siliginis</name>
    <dbReference type="NCBI Taxonomy" id="348151"/>
    <lineage>
        <taxon>Bacteria</taxon>
        <taxon>Bacillati</taxon>
        <taxon>Bacillota</taxon>
        <taxon>Bacilli</taxon>
        <taxon>Lactobacillales</taxon>
        <taxon>Lactobacillaceae</taxon>
        <taxon>Furfurilactobacillus</taxon>
    </lineage>
</organism>